<feature type="transmembrane region" description="Helical" evidence="1">
    <location>
        <begin position="218"/>
        <end position="236"/>
    </location>
</feature>
<dbReference type="AlphaFoldDB" id="R4UF17"/>
<feature type="transmembrane region" description="Helical" evidence="1">
    <location>
        <begin position="67"/>
        <end position="89"/>
    </location>
</feature>
<feature type="transmembrane region" description="Helical" evidence="1">
    <location>
        <begin position="341"/>
        <end position="360"/>
    </location>
</feature>
<dbReference type="OrthoDB" id="387555at2"/>
<feature type="transmembrane region" description="Helical" evidence="1">
    <location>
        <begin position="38"/>
        <end position="61"/>
    </location>
</feature>
<sequence>MVKLIFIAIAFSIYYYWIFSSTGAVLTEMLKLRTKNIYFGMIIGFFFYFAVVSLFLMPFQLIPDLRYIFLVYLLGAINVLYSLVLLILIRFWFNIRLLDKNHAIFLFAMAIFIVVYYLKNYFISPAGQNLNTSYILTFFTRDQKDLTKFVLDPSVIIGNTRALASLGWFTNVSMWFTITNLDPNEIILNLLDILDAMVFAALFVTLLNNFSRKNNNNLVSGFFSLLILMGSKLLIYYFGYDAWHPENMITNLFFVIFIILSIYTNAEYRNRNMPWIIGIIFTSYITFDWDATYIILFLVYVSGWITMLKYQVNFLKDLVKFTIFPTICFIFYNIWYGTIWLIFVFLGLMLIMIILSILLYRNYARIFEIEKAIYSHNRVLIFVIPSLFTIASVLILLASGKIKLDFWNLEAIASSIYTQLGLAKIKDLANSIFLIISFIFLGFGLLWIFFMERIPNFSAKTSINMLAILTVTFFNPLVGRFLIWLFNDRALLNNATVFIVAILVAINTSVYAIKIKQFKKITWKPQQKQQKQINYKQK</sequence>
<keyword evidence="3" id="KW-1185">Reference proteome</keyword>
<feature type="transmembrane region" description="Helical" evidence="1">
    <location>
        <begin position="463"/>
        <end position="486"/>
    </location>
</feature>
<dbReference type="EMBL" id="CP005078">
    <property type="protein sequence ID" value="AGM26514.1"/>
    <property type="molecule type" value="Genomic_DNA"/>
</dbReference>
<keyword evidence="1" id="KW-1133">Transmembrane helix</keyword>
<dbReference type="HOGENOM" id="CLU_507967_0_0_14"/>
<protein>
    <recommendedName>
        <fullName evidence="4">Transmembrane protein</fullName>
    </recommendedName>
</protein>
<keyword evidence="1" id="KW-0472">Membrane</keyword>
<dbReference type="PATRIC" id="fig|1276229.3.peg.918"/>
<name>R4UF17_9MOLU</name>
<organism evidence="2 3">
    <name type="scientific">Spiroplasma syrphidicola EA-1</name>
    <dbReference type="NCBI Taxonomy" id="1276229"/>
    <lineage>
        <taxon>Bacteria</taxon>
        <taxon>Bacillati</taxon>
        <taxon>Mycoplasmatota</taxon>
        <taxon>Mollicutes</taxon>
        <taxon>Entomoplasmatales</taxon>
        <taxon>Spiroplasmataceae</taxon>
        <taxon>Spiroplasma</taxon>
    </lineage>
</organism>
<feature type="transmembrane region" description="Helical" evidence="1">
    <location>
        <begin position="432"/>
        <end position="451"/>
    </location>
</feature>
<evidence type="ECO:0000313" key="2">
    <source>
        <dbReference type="EMBL" id="AGM26514.1"/>
    </source>
</evidence>
<proteinExistence type="predicted"/>
<evidence type="ECO:0008006" key="4">
    <source>
        <dbReference type="Google" id="ProtNLM"/>
    </source>
</evidence>
<evidence type="ECO:0000256" key="1">
    <source>
        <dbReference type="SAM" id="Phobius"/>
    </source>
</evidence>
<gene>
    <name evidence="2" type="ORF">SSYRP_v1c09250</name>
</gene>
<feature type="transmembrane region" description="Helical" evidence="1">
    <location>
        <begin position="318"/>
        <end position="335"/>
    </location>
</feature>
<evidence type="ECO:0000313" key="3">
    <source>
        <dbReference type="Proteomes" id="UP000013963"/>
    </source>
</evidence>
<dbReference type="Proteomes" id="UP000013963">
    <property type="component" value="Chromosome"/>
</dbReference>
<dbReference type="KEGG" id="ssyr:SSYRP_v1c09250"/>
<feature type="transmembrane region" description="Helical" evidence="1">
    <location>
        <begin position="6"/>
        <end position="26"/>
    </location>
</feature>
<reference evidence="2 3" key="1">
    <citation type="journal article" date="2013" name="Genome Biol. Evol.">
        <title>Complete genomes of two dipteran-associated spiroplasmas provided insights into the origin, dynamics, and impacts of viral invasion in spiroplasma.</title>
        <authorList>
            <person name="Ku C."/>
            <person name="Lo W.S."/>
            <person name="Chen L.L."/>
            <person name="Kuo C.H."/>
        </authorList>
    </citation>
    <scope>NUCLEOTIDE SEQUENCE [LARGE SCALE GENOMIC DNA]</scope>
    <source>
        <strain evidence="2">EA-1</strain>
    </source>
</reference>
<feature type="transmembrane region" description="Helical" evidence="1">
    <location>
        <begin position="380"/>
        <end position="399"/>
    </location>
</feature>
<accession>R4UF17</accession>
<feature type="transmembrane region" description="Helical" evidence="1">
    <location>
        <begin position="248"/>
        <end position="265"/>
    </location>
</feature>
<feature type="transmembrane region" description="Helical" evidence="1">
    <location>
        <begin position="101"/>
        <end position="118"/>
    </location>
</feature>
<keyword evidence="1" id="KW-0812">Transmembrane</keyword>
<dbReference type="RefSeq" id="WP_016341154.1">
    <property type="nucleotide sequence ID" value="NC_021284.1"/>
</dbReference>
<feature type="transmembrane region" description="Helical" evidence="1">
    <location>
        <begin position="186"/>
        <end position="206"/>
    </location>
</feature>
<feature type="transmembrane region" description="Helical" evidence="1">
    <location>
        <begin position="492"/>
        <end position="513"/>
    </location>
</feature>
<dbReference type="STRING" id="1276229.SSYRP_v1c09250"/>